<evidence type="ECO:0000256" key="2">
    <source>
        <dbReference type="ARBA" id="ARBA00008114"/>
    </source>
</evidence>
<keyword evidence="3" id="KW-0813">Transport</keyword>
<dbReference type="InterPro" id="IPR002524">
    <property type="entry name" value="Cation_efflux"/>
</dbReference>
<dbReference type="InterPro" id="IPR027469">
    <property type="entry name" value="Cation_efflux_TMD_sf"/>
</dbReference>
<dbReference type="InterPro" id="IPR050291">
    <property type="entry name" value="CDF_Transporter"/>
</dbReference>
<feature type="transmembrane region" description="Helical" evidence="7">
    <location>
        <begin position="181"/>
        <end position="198"/>
    </location>
</feature>
<dbReference type="PANTHER" id="PTHR43840">
    <property type="entry name" value="MITOCHONDRIAL METAL TRANSPORTER 1-RELATED"/>
    <property type="match status" value="1"/>
</dbReference>
<comment type="subcellular location">
    <subcellularLocation>
        <location evidence="1">Membrane</location>
        <topology evidence="1">Multi-pass membrane protein</topology>
    </subcellularLocation>
</comment>
<sequence length="288" mass="31386">MGNSNLKKAEKGAMISILAYVVLSAFKLIMGYIGHSEALKADGLNNLTDIMASLAVLVGLRIAQKPPDENHRYGHSRAETIASLVAAFIMISVGIQVITGSVKAFFNPDETTPDIMTAFVALASALFMFGIYRYNLRLSKKLNNKSLYSAAQDNRSDALVSVGATIGIAGSYFGIGWLDSLTAVIVGFIICYTAWEIFKDAALDLTDAFEVSKLKEIEETIRNTPGVKLVKDIKARLHGNRAIVDATIFVEPTLTVIEGHQIAEDVEDRLLENHQINDSTIHIEPQLS</sequence>
<evidence type="ECO:0000256" key="6">
    <source>
        <dbReference type="ARBA" id="ARBA00023136"/>
    </source>
</evidence>
<evidence type="ECO:0000256" key="4">
    <source>
        <dbReference type="ARBA" id="ARBA00022692"/>
    </source>
</evidence>
<keyword evidence="5 7" id="KW-1133">Transmembrane helix</keyword>
<dbReference type="SUPFAM" id="SSF160240">
    <property type="entry name" value="Cation efflux protein cytoplasmic domain-like"/>
    <property type="match status" value="1"/>
</dbReference>
<evidence type="ECO:0000259" key="8">
    <source>
        <dbReference type="Pfam" id="PF01545"/>
    </source>
</evidence>
<dbReference type="Pfam" id="PF01545">
    <property type="entry name" value="Cation_efflux"/>
    <property type="match status" value="1"/>
</dbReference>
<dbReference type="Proteomes" id="UP001357223">
    <property type="component" value="Chromosome"/>
</dbReference>
<evidence type="ECO:0000256" key="7">
    <source>
        <dbReference type="SAM" id="Phobius"/>
    </source>
</evidence>
<keyword evidence="6 7" id="KW-0472">Membrane</keyword>
<dbReference type="Pfam" id="PF16916">
    <property type="entry name" value="ZT_dimer"/>
    <property type="match status" value="1"/>
</dbReference>
<gene>
    <name evidence="10" type="ORF">R4Z09_24980</name>
</gene>
<dbReference type="Gene3D" id="1.20.1510.10">
    <property type="entry name" value="Cation efflux protein transmembrane domain"/>
    <property type="match status" value="1"/>
</dbReference>
<comment type="similarity">
    <text evidence="2">Belongs to the cation diffusion facilitator (CDF) transporter (TC 2.A.4) family.</text>
</comment>
<dbReference type="SUPFAM" id="SSF161111">
    <property type="entry name" value="Cation efflux protein transmembrane domain-like"/>
    <property type="match status" value="1"/>
</dbReference>
<feature type="domain" description="Cation efflux protein cytoplasmic" evidence="9">
    <location>
        <begin position="214"/>
        <end position="285"/>
    </location>
</feature>
<evidence type="ECO:0000313" key="11">
    <source>
        <dbReference type="Proteomes" id="UP001357223"/>
    </source>
</evidence>
<dbReference type="InterPro" id="IPR027470">
    <property type="entry name" value="Cation_efflux_CTD"/>
</dbReference>
<feature type="transmembrane region" description="Helical" evidence="7">
    <location>
        <begin position="118"/>
        <end position="136"/>
    </location>
</feature>
<reference evidence="10 11" key="1">
    <citation type="submission" date="2023-10" db="EMBL/GenBank/DDBJ databases">
        <title>Niallia locisalis sp.nov. isolated from a salt pond sample.</title>
        <authorList>
            <person name="Li X.-J."/>
            <person name="Dong L."/>
        </authorList>
    </citation>
    <scope>NUCLEOTIDE SEQUENCE [LARGE SCALE GENOMIC DNA]</scope>
    <source>
        <strain evidence="10 11">DSM 29761</strain>
    </source>
</reference>
<feature type="transmembrane region" description="Helical" evidence="7">
    <location>
        <begin position="12"/>
        <end position="34"/>
    </location>
</feature>
<feature type="domain" description="Cation efflux protein transmembrane" evidence="8">
    <location>
        <begin position="14"/>
        <end position="205"/>
    </location>
</feature>
<dbReference type="EMBL" id="CP137640">
    <property type="protein sequence ID" value="WVX80464.1"/>
    <property type="molecule type" value="Genomic_DNA"/>
</dbReference>
<evidence type="ECO:0000313" key="10">
    <source>
        <dbReference type="EMBL" id="WVX80464.1"/>
    </source>
</evidence>
<dbReference type="PANTHER" id="PTHR43840:SF50">
    <property type="entry name" value="MANGANESE EFFLUX SYSTEM PROTEIN MNES"/>
    <property type="match status" value="1"/>
</dbReference>
<feature type="transmembrane region" description="Helical" evidence="7">
    <location>
        <begin position="84"/>
        <end position="106"/>
    </location>
</feature>
<protein>
    <submittedName>
        <fullName evidence="10">Cation diffusion facilitator family transporter</fullName>
    </submittedName>
</protein>
<feature type="transmembrane region" description="Helical" evidence="7">
    <location>
        <begin position="157"/>
        <end position="175"/>
    </location>
</feature>
<feature type="transmembrane region" description="Helical" evidence="7">
    <location>
        <begin position="46"/>
        <end position="63"/>
    </location>
</feature>
<evidence type="ECO:0000256" key="1">
    <source>
        <dbReference type="ARBA" id="ARBA00004141"/>
    </source>
</evidence>
<evidence type="ECO:0000259" key="9">
    <source>
        <dbReference type="Pfam" id="PF16916"/>
    </source>
</evidence>
<evidence type="ECO:0000256" key="3">
    <source>
        <dbReference type="ARBA" id="ARBA00022448"/>
    </source>
</evidence>
<dbReference type="InterPro" id="IPR036837">
    <property type="entry name" value="Cation_efflux_CTD_sf"/>
</dbReference>
<accession>A0ABZ2CH89</accession>
<keyword evidence="4 7" id="KW-0812">Transmembrane</keyword>
<dbReference type="InterPro" id="IPR058533">
    <property type="entry name" value="Cation_efflux_TM"/>
</dbReference>
<dbReference type="NCBIfam" id="TIGR01297">
    <property type="entry name" value="CDF"/>
    <property type="match status" value="1"/>
</dbReference>
<keyword evidence="11" id="KW-1185">Reference proteome</keyword>
<name>A0ABZ2CH89_9BACI</name>
<dbReference type="Gene3D" id="3.30.70.1350">
    <property type="entry name" value="Cation efflux protein, cytoplasmic domain"/>
    <property type="match status" value="1"/>
</dbReference>
<dbReference type="RefSeq" id="WP_338449395.1">
    <property type="nucleotide sequence ID" value="NZ_CP137640.1"/>
</dbReference>
<proteinExistence type="inferred from homology"/>
<organism evidence="10 11">
    <name type="scientific">Niallia oryzisoli</name>
    <dbReference type="NCBI Taxonomy" id="1737571"/>
    <lineage>
        <taxon>Bacteria</taxon>
        <taxon>Bacillati</taxon>
        <taxon>Bacillota</taxon>
        <taxon>Bacilli</taxon>
        <taxon>Bacillales</taxon>
        <taxon>Bacillaceae</taxon>
        <taxon>Niallia</taxon>
    </lineage>
</organism>
<evidence type="ECO:0000256" key="5">
    <source>
        <dbReference type="ARBA" id="ARBA00022989"/>
    </source>
</evidence>